<dbReference type="AlphaFoldDB" id="N4WJS4"/>
<dbReference type="eggNOG" id="COG5578">
    <property type="taxonomic scope" value="Bacteria"/>
</dbReference>
<feature type="transmembrane region" description="Helical" evidence="1">
    <location>
        <begin position="121"/>
        <end position="141"/>
    </location>
</feature>
<dbReference type="STRING" id="1308866.J416_10821"/>
<evidence type="ECO:0000256" key="1">
    <source>
        <dbReference type="SAM" id="Phobius"/>
    </source>
</evidence>
<feature type="transmembrane region" description="Helical" evidence="1">
    <location>
        <begin position="44"/>
        <end position="64"/>
    </location>
</feature>
<keyword evidence="1" id="KW-0812">Transmembrane</keyword>
<evidence type="ECO:0008006" key="4">
    <source>
        <dbReference type="Google" id="ProtNLM"/>
    </source>
</evidence>
<comment type="caution">
    <text evidence="2">The sequence shown here is derived from an EMBL/GenBank/DDBJ whole genome shotgun (WGS) entry which is preliminary data.</text>
</comment>
<feature type="transmembrane region" description="Helical" evidence="1">
    <location>
        <begin position="147"/>
        <end position="164"/>
    </location>
</feature>
<dbReference type="Pfam" id="PF04854">
    <property type="entry name" value="DUF624"/>
    <property type="match status" value="1"/>
</dbReference>
<keyword evidence="3" id="KW-1185">Reference proteome</keyword>
<dbReference type="PATRIC" id="fig|1308866.3.peg.2194"/>
<reference evidence="2 3" key="1">
    <citation type="submission" date="2013-03" db="EMBL/GenBank/DDBJ databases">
        <title>Draft genome sequence of Gracibacillus halophilus YIM-C55.5, a moderately halophilic and thermophilic organism from the Xiaochaidamu salt lake.</title>
        <authorList>
            <person name="Sugumar T."/>
            <person name="Polireddy D.R."/>
            <person name="Antony A."/>
            <person name="Madhava Y.R."/>
            <person name="Sivakumar N."/>
        </authorList>
    </citation>
    <scope>NUCLEOTIDE SEQUENCE [LARGE SCALE GENOMIC DNA]</scope>
    <source>
        <strain evidence="2 3">YIM-C55.5</strain>
    </source>
</reference>
<organism evidence="2 3">
    <name type="scientific">Gracilibacillus halophilus YIM-C55.5</name>
    <dbReference type="NCBI Taxonomy" id="1308866"/>
    <lineage>
        <taxon>Bacteria</taxon>
        <taxon>Bacillati</taxon>
        <taxon>Bacillota</taxon>
        <taxon>Bacilli</taxon>
        <taxon>Bacillales</taxon>
        <taxon>Bacillaceae</taxon>
        <taxon>Gracilibacillus</taxon>
    </lineage>
</organism>
<proteinExistence type="predicted"/>
<gene>
    <name evidence="2" type="ORF">J416_10821</name>
</gene>
<evidence type="ECO:0000313" key="3">
    <source>
        <dbReference type="Proteomes" id="UP000012283"/>
    </source>
</evidence>
<protein>
    <recommendedName>
        <fullName evidence="4">DUF624 domain-containing protein</fullName>
    </recommendedName>
</protein>
<dbReference type="Proteomes" id="UP000012283">
    <property type="component" value="Unassembled WGS sequence"/>
</dbReference>
<feature type="transmembrane region" description="Helical" evidence="1">
    <location>
        <begin position="70"/>
        <end position="100"/>
    </location>
</feature>
<sequence length="188" mass="21248">MIAGICPAITAMFALNNKWLNGEDDFAVFPEFWKSFKAYFLKSNLLGGLILLTAIALTIDFSLANQFTGVLYYIILSSSSTVIVLSLLSVLYVFSLMIVFPKDSLWQLIKKAIQMSMLYPLLTMWMILSMCGFFFICWVFSSLAFLFLGSGLSFIAMSFSHVVYKRMKNINISSAHVSIPKKRGVMYE</sequence>
<keyword evidence="1" id="KW-1133">Transmembrane helix</keyword>
<evidence type="ECO:0000313" key="2">
    <source>
        <dbReference type="EMBL" id="ENH96422.1"/>
    </source>
</evidence>
<keyword evidence="1" id="KW-0472">Membrane</keyword>
<dbReference type="EMBL" id="APML01000044">
    <property type="protein sequence ID" value="ENH96422.1"/>
    <property type="molecule type" value="Genomic_DNA"/>
</dbReference>
<accession>N4WJS4</accession>
<dbReference type="InterPro" id="IPR006938">
    <property type="entry name" value="DUF624"/>
</dbReference>
<name>N4WJS4_9BACI</name>